<dbReference type="PANTHER" id="PTHR15486:SF62">
    <property type="entry name" value="GLYCEROL-3-PHOSPHATE ACYLTRANSFERASE 2-RELATED"/>
    <property type="match status" value="1"/>
</dbReference>
<sequence>MMVDSPLADVFCHIVYGYHLVFSFATLGCLLPLQSSCPDLGLYRDERQNSRVPLPLKSIRLVRGQEKDLKMMGQILCHGNIVACPEGTTCWEPCLLRFSPLFAELSDHIIPVALDSEVSTFYGATASGRKTLDPLLFLLNPRAVYTVNFLPKSYACSSGESSKIEWLIMCRMR</sequence>
<dbReference type="GO" id="GO:0016791">
    <property type="term" value="F:phosphatase activity"/>
    <property type="evidence" value="ECO:0007669"/>
    <property type="project" value="TreeGrafter"/>
</dbReference>
<dbReference type="SUPFAM" id="SSF69593">
    <property type="entry name" value="Glycerol-3-phosphate (1)-acyltransferase"/>
    <property type="match status" value="1"/>
</dbReference>
<dbReference type="EMBL" id="CACTIH010003613">
    <property type="protein sequence ID" value="CAA2977843.1"/>
    <property type="molecule type" value="Genomic_DNA"/>
</dbReference>
<evidence type="ECO:0000256" key="2">
    <source>
        <dbReference type="ARBA" id="ARBA00023136"/>
    </source>
</evidence>
<dbReference type="PANTHER" id="PTHR15486">
    <property type="entry name" value="ANCIENT UBIQUITOUS PROTEIN"/>
    <property type="match status" value="1"/>
</dbReference>
<dbReference type="OrthoDB" id="1854593at2759"/>
<keyword evidence="2" id="KW-0472">Membrane</keyword>
<evidence type="ECO:0000313" key="4">
    <source>
        <dbReference type="Proteomes" id="UP000594638"/>
    </source>
</evidence>
<comment type="caution">
    <text evidence="3">The sequence shown here is derived from an EMBL/GenBank/DDBJ whole genome shotgun (WGS) entry which is preliminary data.</text>
</comment>
<name>A0A8S0REV1_OLEEU</name>
<dbReference type="AlphaFoldDB" id="A0A8S0REV1"/>
<proteinExistence type="predicted"/>
<dbReference type="Proteomes" id="UP000594638">
    <property type="component" value="Unassembled WGS sequence"/>
</dbReference>
<evidence type="ECO:0000256" key="1">
    <source>
        <dbReference type="ARBA" id="ARBA00004370"/>
    </source>
</evidence>
<organism evidence="3 4">
    <name type="scientific">Olea europaea subsp. europaea</name>
    <dbReference type="NCBI Taxonomy" id="158383"/>
    <lineage>
        <taxon>Eukaryota</taxon>
        <taxon>Viridiplantae</taxon>
        <taxon>Streptophyta</taxon>
        <taxon>Embryophyta</taxon>
        <taxon>Tracheophyta</taxon>
        <taxon>Spermatophyta</taxon>
        <taxon>Magnoliopsida</taxon>
        <taxon>eudicotyledons</taxon>
        <taxon>Gunneridae</taxon>
        <taxon>Pentapetalae</taxon>
        <taxon>asterids</taxon>
        <taxon>lamiids</taxon>
        <taxon>Lamiales</taxon>
        <taxon>Oleaceae</taxon>
        <taxon>Oleeae</taxon>
        <taxon>Olea</taxon>
    </lineage>
</organism>
<protein>
    <submittedName>
        <fullName evidence="3">Probable glycerol-3-phosphate acyltransferase 3</fullName>
    </submittedName>
</protein>
<reference evidence="3 4" key="1">
    <citation type="submission" date="2019-12" db="EMBL/GenBank/DDBJ databases">
        <authorList>
            <person name="Alioto T."/>
            <person name="Alioto T."/>
            <person name="Gomez Garrido J."/>
        </authorList>
    </citation>
    <scope>NUCLEOTIDE SEQUENCE [LARGE SCALE GENOMIC DNA]</scope>
</reference>
<evidence type="ECO:0000313" key="3">
    <source>
        <dbReference type="EMBL" id="CAA2977843.1"/>
    </source>
</evidence>
<keyword evidence="4" id="KW-1185">Reference proteome</keyword>
<dbReference type="GO" id="GO:0010143">
    <property type="term" value="P:cutin biosynthetic process"/>
    <property type="evidence" value="ECO:0007669"/>
    <property type="project" value="TreeGrafter"/>
</dbReference>
<dbReference type="GO" id="GO:0090447">
    <property type="term" value="F:glycerol-3-phosphate 2-O-acyltransferase activity"/>
    <property type="evidence" value="ECO:0007669"/>
    <property type="project" value="TreeGrafter"/>
</dbReference>
<dbReference type="Gramene" id="OE9A089375T1">
    <property type="protein sequence ID" value="OE9A089375C1"/>
    <property type="gene ID" value="OE9A089375"/>
</dbReference>
<dbReference type="GO" id="GO:0016020">
    <property type="term" value="C:membrane"/>
    <property type="evidence" value="ECO:0007669"/>
    <property type="project" value="UniProtKB-SubCell"/>
</dbReference>
<keyword evidence="3" id="KW-0808">Transferase</keyword>
<comment type="subcellular location">
    <subcellularLocation>
        <location evidence="1">Membrane</location>
    </subcellularLocation>
</comment>
<gene>
    <name evidence="3" type="ORF">OLEA9_A089375</name>
</gene>
<accession>A0A8S0REV1</accession>
<keyword evidence="3" id="KW-0012">Acyltransferase</keyword>